<dbReference type="InterPro" id="IPR001138">
    <property type="entry name" value="Zn2Cys6_DnaBD"/>
</dbReference>
<reference evidence="7 8" key="1">
    <citation type="journal article" date="2013" name="BMC Genomics">
        <title>The genome and transcriptome of the pine saprophyte Ophiostoma piceae, and a comparison with the bark beetle-associated pine pathogen Grosmannia clavigera.</title>
        <authorList>
            <person name="Haridas S."/>
            <person name="Wang Y."/>
            <person name="Lim L."/>
            <person name="Massoumi Alamouti S."/>
            <person name="Jackman S."/>
            <person name="Docking R."/>
            <person name="Robertson G."/>
            <person name="Birol I."/>
            <person name="Bohlmann J."/>
            <person name="Breuil C."/>
        </authorList>
    </citation>
    <scope>NUCLEOTIDE SEQUENCE [LARGE SCALE GENOMIC DNA]</scope>
    <source>
        <strain evidence="7 8">UAMH 11346</strain>
    </source>
</reference>
<name>S3C8B6_OPHP1</name>
<organism evidence="7 8">
    <name type="scientific">Ophiostoma piceae (strain UAMH 11346)</name>
    <name type="common">Sap stain fungus</name>
    <dbReference type="NCBI Taxonomy" id="1262450"/>
    <lineage>
        <taxon>Eukaryota</taxon>
        <taxon>Fungi</taxon>
        <taxon>Dikarya</taxon>
        <taxon>Ascomycota</taxon>
        <taxon>Pezizomycotina</taxon>
        <taxon>Sordariomycetes</taxon>
        <taxon>Sordariomycetidae</taxon>
        <taxon>Ophiostomatales</taxon>
        <taxon>Ophiostomataceae</taxon>
        <taxon>Ophiostoma</taxon>
    </lineage>
</organism>
<keyword evidence="3" id="KW-0805">Transcription regulation</keyword>
<keyword evidence="2" id="KW-0862">Zinc</keyword>
<dbReference type="CDD" id="cd00067">
    <property type="entry name" value="GAL4"/>
    <property type="match status" value="1"/>
</dbReference>
<dbReference type="OMA" id="WAIFFSG"/>
<keyword evidence="5" id="KW-0804">Transcription</keyword>
<dbReference type="GO" id="GO:0005634">
    <property type="term" value="C:nucleus"/>
    <property type="evidence" value="ECO:0007669"/>
    <property type="project" value="UniProtKB-SubCell"/>
</dbReference>
<evidence type="ECO:0000256" key="2">
    <source>
        <dbReference type="ARBA" id="ARBA00022833"/>
    </source>
</evidence>
<evidence type="ECO:0000256" key="3">
    <source>
        <dbReference type="ARBA" id="ARBA00023015"/>
    </source>
</evidence>
<evidence type="ECO:0000256" key="1">
    <source>
        <dbReference type="ARBA" id="ARBA00004123"/>
    </source>
</evidence>
<dbReference type="PANTHER" id="PTHR37534:SF39">
    <property type="entry name" value="TRANSCRIPTION FACTOR DOMAIN-CONTAINING PROTEIN"/>
    <property type="match status" value="1"/>
</dbReference>
<proteinExistence type="predicted"/>
<dbReference type="GO" id="GO:0008270">
    <property type="term" value="F:zinc ion binding"/>
    <property type="evidence" value="ECO:0007669"/>
    <property type="project" value="InterPro"/>
</dbReference>
<dbReference type="OrthoDB" id="6730379at2759"/>
<gene>
    <name evidence="7" type="ORF">F503_00716</name>
</gene>
<keyword evidence="8" id="KW-1185">Reference proteome</keyword>
<keyword evidence="6" id="KW-0539">Nucleus</keyword>
<dbReference type="GO" id="GO:0000976">
    <property type="term" value="F:transcription cis-regulatory region binding"/>
    <property type="evidence" value="ECO:0007669"/>
    <property type="project" value="TreeGrafter"/>
</dbReference>
<sequence length="496" mass="55341">MLELPSVDRKIACDKTLPGCFKCQQRGKACEGYGLRLSWPKDDDVRRSVRGDHFLLTGLNSSTDYSFVYASMHDMDLLHGRPVLFDRLSFPGIPASLASLDPTWSGSRSHVPDVFVSATDEFTDLYGLLLRMSLTDNGPSALATRHALSALSFQSVGHKQTAYRHQTMAIRALQTAIEARMQPAQSFQAMAASMLLNYYETLDAHGSPLSSAIYFCGCKRIALSVHREHTDYEGDLALLLDWILYHDTMYKFSIHHWAQRLPQQQMVGDGPKIVSKPIFSPLRHVVNAAIGCSLELLEIICQIVDSVPGDAGQEVTEPESPPPSQRTPERTLRQLELRLDNIKQHVSVVSVVPAEDAEENAYMDKKSRLEAESRLYHIAAQLYLQRLGHGIAKDDEAVQNLLNEAFGLLGELARCRRPWPLFVIGVEARDETERHLVMACMAGVQLPKNMASIKRLIQATWTQLDLLSLDTAAKTISLVQVYNTVISANEFPPLFA</sequence>
<evidence type="ECO:0000313" key="7">
    <source>
        <dbReference type="EMBL" id="EPE02448.1"/>
    </source>
</evidence>
<dbReference type="InterPro" id="IPR021858">
    <property type="entry name" value="Fun_TF"/>
</dbReference>
<dbReference type="eggNOG" id="ENOG502RP1G">
    <property type="taxonomic scope" value="Eukaryota"/>
</dbReference>
<evidence type="ECO:0000256" key="4">
    <source>
        <dbReference type="ARBA" id="ARBA00023125"/>
    </source>
</evidence>
<evidence type="ECO:0008006" key="9">
    <source>
        <dbReference type="Google" id="ProtNLM"/>
    </source>
</evidence>
<dbReference type="PANTHER" id="PTHR37534">
    <property type="entry name" value="TRANSCRIPTIONAL ACTIVATOR PROTEIN UGA3"/>
    <property type="match status" value="1"/>
</dbReference>
<dbReference type="Pfam" id="PF11951">
    <property type="entry name" value="Fungal_trans_2"/>
    <property type="match status" value="1"/>
</dbReference>
<dbReference type="GO" id="GO:0000981">
    <property type="term" value="F:DNA-binding transcription factor activity, RNA polymerase II-specific"/>
    <property type="evidence" value="ECO:0007669"/>
    <property type="project" value="InterPro"/>
</dbReference>
<dbReference type="STRING" id="1262450.S3C8B6"/>
<evidence type="ECO:0000256" key="5">
    <source>
        <dbReference type="ARBA" id="ARBA00023163"/>
    </source>
</evidence>
<evidence type="ECO:0000313" key="8">
    <source>
        <dbReference type="Proteomes" id="UP000016923"/>
    </source>
</evidence>
<accession>S3C8B6</accession>
<dbReference type="EMBL" id="KE148179">
    <property type="protein sequence ID" value="EPE02448.1"/>
    <property type="molecule type" value="Genomic_DNA"/>
</dbReference>
<dbReference type="Proteomes" id="UP000016923">
    <property type="component" value="Unassembled WGS sequence"/>
</dbReference>
<dbReference type="GO" id="GO:0045944">
    <property type="term" value="P:positive regulation of transcription by RNA polymerase II"/>
    <property type="evidence" value="ECO:0007669"/>
    <property type="project" value="TreeGrafter"/>
</dbReference>
<evidence type="ECO:0000256" key="6">
    <source>
        <dbReference type="ARBA" id="ARBA00023242"/>
    </source>
</evidence>
<dbReference type="VEuPathDB" id="FungiDB:F503_00716"/>
<protein>
    <recommendedName>
        <fullName evidence="9">Zn(2)-C6 fungal-type domain-containing protein</fullName>
    </recommendedName>
</protein>
<comment type="subcellular location">
    <subcellularLocation>
        <location evidence="1">Nucleus</location>
    </subcellularLocation>
</comment>
<dbReference type="HOGENOM" id="CLU_015493_0_2_1"/>
<dbReference type="AlphaFoldDB" id="S3C8B6"/>
<keyword evidence="4" id="KW-0238">DNA-binding</keyword>